<reference evidence="2 3" key="1">
    <citation type="submission" date="2019-03" db="EMBL/GenBank/DDBJ databases">
        <title>First draft genome of Liparis tanakae, snailfish: a comprehensive survey of snailfish specific genes.</title>
        <authorList>
            <person name="Kim W."/>
            <person name="Song I."/>
            <person name="Jeong J.-H."/>
            <person name="Kim D."/>
            <person name="Kim S."/>
            <person name="Ryu S."/>
            <person name="Song J.Y."/>
            <person name="Lee S.K."/>
        </authorList>
    </citation>
    <scope>NUCLEOTIDE SEQUENCE [LARGE SCALE GENOMIC DNA]</scope>
    <source>
        <tissue evidence="2">Muscle</tissue>
    </source>
</reference>
<keyword evidence="3" id="KW-1185">Reference proteome</keyword>
<comment type="caution">
    <text evidence="2">The sequence shown here is derived from an EMBL/GenBank/DDBJ whole genome shotgun (WGS) entry which is preliminary data.</text>
</comment>
<dbReference type="AlphaFoldDB" id="A0A4Z2F5I0"/>
<organism evidence="2 3">
    <name type="scientific">Liparis tanakae</name>
    <name type="common">Tanaka's snailfish</name>
    <dbReference type="NCBI Taxonomy" id="230148"/>
    <lineage>
        <taxon>Eukaryota</taxon>
        <taxon>Metazoa</taxon>
        <taxon>Chordata</taxon>
        <taxon>Craniata</taxon>
        <taxon>Vertebrata</taxon>
        <taxon>Euteleostomi</taxon>
        <taxon>Actinopterygii</taxon>
        <taxon>Neopterygii</taxon>
        <taxon>Teleostei</taxon>
        <taxon>Neoteleostei</taxon>
        <taxon>Acanthomorphata</taxon>
        <taxon>Eupercaria</taxon>
        <taxon>Perciformes</taxon>
        <taxon>Cottioidei</taxon>
        <taxon>Cottales</taxon>
        <taxon>Liparidae</taxon>
        <taxon>Liparis</taxon>
    </lineage>
</organism>
<feature type="region of interest" description="Disordered" evidence="1">
    <location>
        <begin position="1"/>
        <end position="79"/>
    </location>
</feature>
<sequence length="79" mass="8874">MPSSSSSQWIPRWSPAPRDSTCPGSCRRPRQTEPGCPRPSTGLLRSASRRRRISPRFPNFCSAGRTTRLRRHRGRGGTP</sequence>
<evidence type="ECO:0000256" key="1">
    <source>
        <dbReference type="SAM" id="MobiDB-lite"/>
    </source>
</evidence>
<feature type="compositionally biased region" description="Basic residues" evidence="1">
    <location>
        <begin position="67"/>
        <end position="79"/>
    </location>
</feature>
<proteinExistence type="predicted"/>
<dbReference type="EMBL" id="SRLO01001672">
    <property type="protein sequence ID" value="TNN36014.1"/>
    <property type="molecule type" value="Genomic_DNA"/>
</dbReference>
<gene>
    <name evidence="2" type="ORF">EYF80_053817</name>
</gene>
<evidence type="ECO:0000313" key="3">
    <source>
        <dbReference type="Proteomes" id="UP000314294"/>
    </source>
</evidence>
<evidence type="ECO:0000313" key="2">
    <source>
        <dbReference type="EMBL" id="TNN36014.1"/>
    </source>
</evidence>
<name>A0A4Z2F5I0_9TELE</name>
<protein>
    <submittedName>
        <fullName evidence="2">Uncharacterized protein</fullName>
    </submittedName>
</protein>
<accession>A0A4Z2F5I0</accession>
<dbReference type="Proteomes" id="UP000314294">
    <property type="component" value="Unassembled WGS sequence"/>
</dbReference>